<dbReference type="InterPro" id="IPR006119">
    <property type="entry name" value="Resolv_N"/>
</dbReference>
<gene>
    <name evidence="2" type="ORF">F0320_06085</name>
</gene>
<feature type="domain" description="Resolvase/invertase-type recombinase catalytic" evidence="1">
    <location>
        <begin position="5"/>
        <end position="92"/>
    </location>
</feature>
<dbReference type="KEGG" id="edy:F0320_06085"/>
<dbReference type="Pfam" id="PF00239">
    <property type="entry name" value="Resolvase"/>
    <property type="match status" value="1"/>
</dbReference>
<evidence type="ECO:0000313" key="3">
    <source>
        <dbReference type="Proteomes" id="UP000323234"/>
    </source>
</evidence>
<dbReference type="EMBL" id="CP126604">
    <property type="protein sequence ID" value="XBN40961.1"/>
    <property type="molecule type" value="Genomic_DNA"/>
</dbReference>
<organism evidence="2 3">
    <name type="scientific">Enterobacter dykesii</name>
    <dbReference type="NCBI Taxonomy" id="2797506"/>
    <lineage>
        <taxon>Bacteria</taxon>
        <taxon>Pseudomonadati</taxon>
        <taxon>Pseudomonadota</taxon>
        <taxon>Gammaproteobacteria</taxon>
        <taxon>Enterobacterales</taxon>
        <taxon>Enterobacteriaceae</taxon>
        <taxon>Enterobacter</taxon>
    </lineage>
</organism>
<dbReference type="RefSeq" id="WP_126328052.1">
    <property type="nucleotide sequence ID" value="NZ_CP126604.1"/>
</dbReference>
<proteinExistence type="predicted"/>
<keyword evidence="3" id="KW-1185">Reference proteome</keyword>
<name>A0AAU7J538_9ENTR</name>
<dbReference type="GO" id="GO:0000150">
    <property type="term" value="F:DNA strand exchange activity"/>
    <property type="evidence" value="ECO:0007669"/>
    <property type="project" value="InterPro"/>
</dbReference>
<dbReference type="AlphaFoldDB" id="A0AAU7J538"/>
<evidence type="ECO:0000259" key="1">
    <source>
        <dbReference type="Pfam" id="PF00239"/>
    </source>
</evidence>
<dbReference type="Proteomes" id="UP000323234">
    <property type="component" value="Chromosome"/>
</dbReference>
<sequence>MKKCFIYHRVSSELQLSGTGIERQEQNLNAYVERINLLAEMDDPEATIISDQGVSAFKGLNMSEGELGRWMDQVRAGMWDDSHLVLESIDRFESPRII</sequence>
<evidence type="ECO:0000313" key="2">
    <source>
        <dbReference type="EMBL" id="XBN40961.1"/>
    </source>
</evidence>
<protein>
    <submittedName>
        <fullName evidence="2">Recombinase family protein</fullName>
    </submittedName>
</protein>
<dbReference type="SUPFAM" id="SSF53041">
    <property type="entry name" value="Resolvase-like"/>
    <property type="match status" value="1"/>
</dbReference>
<dbReference type="GO" id="GO:0003677">
    <property type="term" value="F:DNA binding"/>
    <property type="evidence" value="ECO:0007669"/>
    <property type="project" value="InterPro"/>
</dbReference>
<dbReference type="InterPro" id="IPR036162">
    <property type="entry name" value="Resolvase-like_N_sf"/>
</dbReference>
<reference evidence="2" key="1">
    <citation type="submission" date="2023-05" db="EMBL/GenBank/DDBJ databases">
        <title>Complete genome sequence data from fresh produce 2nd batch.</title>
        <authorList>
            <person name="Stein M."/>
            <person name="Cho G.-S."/>
            <person name="Brinks E."/>
            <person name="Franz C.M.A.P."/>
        </authorList>
    </citation>
    <scope>NUCLEOTIDE SEQUENCE [LARGE SCALE GENOMIC DNA]</scope>
    <source>
        <strain evidence="2">E1</strain>
    </source>
</reference>
<accession>A0AAU7J538</accession>
<dbReference type="Gene3D" id="3.40.50.1390">
    <property type="entry name" value="Resolvase, N-terminal catalytic domain"/>
    <property type="match status" value="1"/>
</dbReference>